<feature type="domain" description="SpaA-like prealbumin fold" evidence="2">
    <location>
        <begin position="25"/>
        <end position="94"/>
    </location>
</feature>
<keyword evidence="1" id="KW-0472">Membrane</keyword>
<organism evidence="3 4">
    <name type="scientific">Streptococcus suis</name>
    <dbReference type="NCBI Taxonomy" id="1307"/>
    <lineage>
        <taxon>Bacteria</taxon>
        <taxon>Bacillati</taxon>
        <taxon>Bacillota</taxon>
        <taxon>Bacilli</taxon>
        <taxon>Lactobacillales</taxon>
        <taxon>Streptococcaceae</taxon>
        <taxon>Streptococcus</taxon>
    </lineage>
</organism>
<proteinExistence type="predicted"/>
<keyword evidence="1" id="KW-1133">Transmembrane helix</keyword>
<evidence type="ECO:0000259" key="2">
    <source>
        <dbReference type="Pfam" id="PF17802"/>
    </source>
</evidence>
<gene>
    <name evidence="3" type="ORF">ERS132431_02366</name>
</gene>
<name>A0A116N095_STRSU</name>
<sequence length="153" mass="16883">MKNTRTTSQFKLAKRSYRNPDQRLEATFELKERGNAQAPAVVKRTTTTGDEVLFDNLPVGKSYILKETVAPDGYQKIEKEIHIDIGADGAITIQDGGDLVSLDNTDSHLIIVKNLRKGEYPKTGGIGIIPYIALGGVMMLLALAVERRRKNSL</sequence>
<dbReference type="NCBIfam" id="TIGR01167">
    <property type="entry name" value="LPXTG_anchor"/>
    <property type="match status" value="1"/>
</dbReference>
<dbReference type="EMBL" id="FIHS01000070">
    <property type="protein sequence ID" value="CYV75244.1"/>
    <property type="molecule type" value="Genomic_DNA"/>
</dbReference>
<accession>A0A116N095</accession>
<dbReference type="Proteomes" id="UP000071533">
    <property type="component" value="Unassembled WGS sequence"/>
</dbReference>
<dbReference type="AlphaFoldDB" id="A0A116N095"/>
<evidence type="ECO:0000313" key="3">
    <source>
        <dbReference type="EMBL" id="CYV75244.1"/>
    </source>
</evidence>
<dbReference type="Pfam" id="PF17802">
    <property type="entry name" value="SpaA"/>
    <property type="match status" value="1"/>
</dbReference>
<dbReference type="InterPro" id="IPR013783">
    <property type="entry name" value="Ig-like_fold"/>
</dbReference>
<dbReference type="InterPro" id="IPR041033">
    <property type="entry name" value="SpaA_PFL_dom_1"/>
</dbReference>
<feature type="transmembrane region" description="Helical" evidence="1">
    <location>
        <begin position="124"/>
        <end position="145"/>
    </location>
</feature>
<evidence type="ECO:0000313" key="4">
    <source>
        <dbReference type="Proteomes" id="UP000071533"/>
    </source>
</evidence>
<evidence type="ECO:0000256" key="1">
    <source>
        <dbReference type="SAM" id="Phobius"/>
    </source>
</evidence>
<reference evidence="3 4" key="1">
    <citation type="submission" date="2016-02" db="EMBL/GenBank/DDBJ databases">
        <authorList>
            <consortium name="Pathogen Informatics"/>
        </authorList>
    </citation>
    <scope>NUCLEOTIDE SEQUENCE [LARGE SCALE GENOMIC DNA]</scope>
    <source>
        <strain evidence="3 4">LSS69</strain>
    </source>
</reference>
<dbReference type="Gene3D" id="2.60.40.10">
    <property type="entry name" value="Immunoglobulins"/>
    <property type="match status" value="1"/>
</dbReference>
<keyword evidence="1" id="KW-0812">Transmembrane</keyword>
<protein>
    <submittedName>
        <fullName evidence="3">Cell wall anchor domain-containing protein</fullName>
    </submittedName>
</protein>